<dbReference type="InterPro" id="IPR000362">
    <property type="entry name" value="Fumarate_lyase_fam"/>
</dbReference>
<keyword evidence="1" id="KW-0658">Purine biosynthesis</keyword>
<dbReference type="eggNOG" id="COG0015">
    <property type="taxonomic scope" value="Bacteria"/>
</dbReference>
<dbReference type="EMBL" id="CP003282">
    <property type="protein sequence ID" value="AFG37669.1"/>
    <property type="molecule type" value="Genomic_DNA"/>
</dbReference>
<dbReference type="AlphaFoldDB" id="H9UJH6"/>
<dbReference type="PRINTS" id="PR00149">
    <property type="entry name" value="FUMRATELYASE"/>
</dbReference>
<dbReference type="SUPFAM" id="SSF48557">
    <property type="entry name" value="L-aspartase-like"/>
    <property type="match status" value="1"/>
</dbReference>
<comment type="function">
    <text evidence="3">Catalyzes two reactions in de novo purine nucleotide biosynthesis. Catalyzes the breakdown of 5-aminoimidazole- (N-succinylocarboxamide) ribotide (SAICAR or 2-[5-amino-1-(5-phospho-beta-D-ribosyl)imidazole-4-carboxamido]succinate) to 5-aminoimidazole-4-carboxamide ribotide (AICAR or 5-amino-1-(5-phospho-beta-D-ribosyl)imidazole-4-carboxamide) and fumarate, and of adenylosuccinate (ADS or N(6)-(1,2-dicarboxyethyl)-AMP) to adenosine monophosphate (AMP) and fumarate.</text>
</comment>
<proteinExistence type="predicted"/>
<dbReference type="KEGG" id="sfc:Spiaf_1611"/>
<dbReference type="InterPro" id="IPR022761">
    <property type="entry name" value="Fumarate_lyase_N"/>
</dbReference>
<reference evidence="7" key="1">
    <citation type="journal article" date="2013" name="Stand. Genomic Sci.">
        <title>Complete genome sequence of the halophilic bacterium Spirochaeta africana type strain (Z-7692(T)) from the alkaline Lake Magadi in the East African Rift.</title>
        <authorList>
            <person name="Liolos K."/>
            <person name="Abt B."/>
            <person name="Scheuner C."/>
            <person name="Teshima H."/>
            <person name="Held B."/>
            <person name="Lapidus A."/>
            <person name="Nolan M."/>
            <person name="Lucas S."/>
            <person name="Deshpande S."/>
            <person name="Cheng J.F."/>
            <person name="Tapia R."/>
            <person name="Goodwin L.A."/>
            <person name="Pitluck S."/>
            <person name="Pagani I."/>
            <person name="Ivanova N."/>
            <person name="Mavromatis K."/>
            <person name="Mikhailova N."/>
            <person name="Huntemann M."/>
            <person name="Pati A."/>
            <person name="Chen A."/>
            <person name="Palaniappan K."/>
            <person name="Land M."/>
            <person name="Rohde M."/>
            <person name="Tindall B.J."/>
            <person name="Detter J.C."/>
            <person name="Goker M."/>
            <person name="Bristow J."/>
            <person name="Eisen J.A."/>
            <person name="Markowitz V."/>
            <person name="Hugenholtz P."/>
            <person name="Woyke T."/>
            <person name="Klenk H.P."/>
            <person name="Kyrpides N.C."/>
        </authorList>
    </citation>
    <scope>NUCLEOTIDE SEQUENCE</scope>
    <source>
        <strain evidence="7">ATCC 700263 / DSM 8902 / Z-7692</strain>
    </source>
</reference>
<dbReference type="Pfam" id="PF00206">
    <property type="entry name" value="Lyase_1"/>
    <property type="match status" value="1"/>
</dbReference>
<dbReference type="Gene3D" id="1.10.40.30">
    <property type="entry name" value="Fumarase/aspartase (C-terminal domain)"/>
    <property type="match status" value="1"/>
</dbReference>
<keyword evidence="7" id="KW-1185">Reference proteome</keyword>
<dbReference type="PRINTS" id="PR00145">
    <property type="entry name" value="ARGSUCLYASE"/>
</dbReference>
<dbReference type="GO" id="GO:0044208">
    <property type="term" value="P:'de novo' AMP biosynthetic process"/>
    <property type="evidence" value="ECO:0007669"/>
    <property type="project" value="TreeGrafter"/>
</dbReference>
<dbReference type="Gene3D" id="1.20.200.10">
    <property type="entry name" value="Fumarase/aspartase (Central domain)"/>
    <property type="match status" value="1"/>
</dbReference>
<dbReference type="PATRIC" id="fig|889378.3.peg.1598"/>
<evidence type="ECO:0000313" key="7">
    <source>
        <dbReference type="Proteomes" id="UP000007383"/>
    </source>
</evidence>
<feature type="domain" description="Fumarate lyase N-terminal" evidence="4">
    <location>
        <begin position="53"/>
        <end position="305"/>
    </location>
</feature>
<name>H9UJH6_SPIAZ</name>
<dbReference type="InterPro" id="IPR013539">
    <property type="entry name" value="PurB_C"/>
</dbReference>
<dbReference type="Gene3D" id="1.10.275.10">
    <property type="entry name" value="Fumarase/aspartase (N-terminal domain)"/>
    <property type="match status" value="1"/>
</dbReference>
<accession>H9UJH6</accession>
<dbReference type="CDD" id="cd01595">
    <property type="entry name" value="Adenylsuccinate_lyase_like"/>
    <property type="match status" value="1"/>
</dbReference>
<evidence type="ECO:0000313" key="6">
    <source>
        <dbReference type="EMBL" id="AFG37669.1"/>
    </source>
</evidence>
<dbReference type="HOGENOM" id="CLU_030949_0_1_12"/>
<dbReference type="RefSeq" id="WP_014455652.1">
    <property type="nucleotide sequence ID" value="NC_017098.1"/>
</dbReference>
<evidence type="ECO:0000259" key="4">
    <source>
        <dbReference type="Pfam" id="PF00206"/>
    </source>
</evidence>
<evidence type="ECO:0000256" key="2">
    <source>
        <dbReference type="ARBA" id="ARBA00023239"/>
    </source>
</evidence>
<dbReference type="InterPro" id="IPR024083">
    <property type="entry name" value="Fumarase/histidase_N"/>
</dbReference>
<evidence type="ECO:0000256" key="3">
    <source>
        <dbReference type="ARBA" id="ARBA00025012"/>
    </source>
</evidence>
<dbReference type="STRING" id="889378.Spiaf_1611"/>
<dbReference type="Proteomes" id="UP000007383">
    <property type="component" value="Chromosome"/>
</dbReference>
<dbReference type="InterPro" id="IPR008948">
    <property type="entry name" value="L-Aspartase-like"/>
</dbReference>
<dbReference type="GO" id="GO:0004018">
    <property type="term" value="F:N6-(1,2-dicarboxyethyl)AMP AMP-lyase (fumarate-forming) activity"/>
    <property type="evidence" value="ECO:0007669"/>
    <property type="project" value="InterPro"/>
</dbReference>
<dbReference type="PROSITE" id="PS00163">
    <property type="entry name" value="FUMARATE_LYASES"/>
    <property type="match status" value="1"/>
</dbReference>
<keyword evidence="2 6" id="KW-0456">Lyase</keyword>
<dbReference type="PANTHER" id="PTHR43172">
    <property type="entry name" value="ADENYLOSUCCINATE LYASE"/>
    <property type="match status" value="1"/>
</dbReference>
<dbReference type="GO" id="GO:0070626">
    <property type="term" value="F:(S)-2-(5-amino-1-(5-phospho-D-ribosyl)imidazole-4-carboxamido) succinate lyase (fumarate-forming) activity"/>
    <property type="evidence" value="ECO:0007669"/>
    <property type="project" value="TreeGrafter"/>
</dbReference>
<feature type="domain" description="Adenylosuccinate lyase PurB C-terminal" evidence="5">
    <location>
        <begin position="324"/>
        <end position="432"/>
    </location>
</feature>
<protein>
    <submittedName>
        <fullName evidence="6">Adenylosuccinate lyase</fullName>
    </submittedName>
</protein>
<organism evidence="6 7">
    <name type="scientific">Spirochaeta africana (strain ATCC 700263 / DSM 8902 / Z-7692)</name>
    <dbReference type="NCBI Taxonomy" id="889378"/>
    <lineage>
        <taxon>Bacteria</taxon>
        <taxon>Pseudomonadati</taxon>
        <taxon>Spirochaetota</taxon>
        <taxon>Spirochaetia</taxon>
        <taxon>Spirochaetales</taxon>
        <taxon>Spirochaetaceae</taxon>
        <taxon>Spirochaeta</taxon>
    </lineage>
</organism>
<dbReference type="InterPro" id="IPR020557">
    <property type="entry name" value="Fumarate_lyase_CS"/>
</dbReference>
<evidence type="ECO:0000256" key="1">
    <source>
        <dbReference type="ARBA" id="ARBA00022755"/>
    </source>
</evidence>
<gene>
    <name evidence="6" type="ordered locus">Spiaf_1611</name>
</gene>
<dbReference type="Pfam" id="PF08328">
    <property type="entry name" value="ASL_C"/>
    <property type="match status" value="1"/>
</dbReference>
<dbReference type="OrthoDB" id="9768878at2"/>
<sequence length="477" mass="52847">MLERNLFANLSPLDHRYYLSNRDVFERLSQHLSENGSVGYLVRVEAALLESVLEELGIWSESHAAAIAGLEQAVSPEAVAAEEEKTQHNIRALVHVIKQQLPDEIAQYVHVGATSVDILDTANALKIRGAVRKVILPELVKLQQQLVRLAAEHADTVQVGRTHGQYAVPVTFGFAIAEYASRLGKAIIEIETRSTQLRGKIAGAVGAYNAISMVSTDPQGFEQRVLGRLQIEASEHSTQMVEPEYLTRLLVEINIAFGIIANLADDLRNLQRSEIDEVREHFGLSQVGSSTMPQKRNPWNSEHVKSLWKAFAPRIMTVFMDQISEHQRDLSNSASGRFVVDYLAGFTAAVCRMTRVVSGIAVNQAGIQRNLQAAGDSLLAEPAYILLALGGVNHAHEVIRQATLRRQETGETLMSILQEDVDSWGIISDRLEALGIRAEEFFADPAQYTGRAAAKAREIAARHEKLMNELQQRLQQE</sequence>
<dbReference type="GO" id="GO:0006188">
    <property type="term" value="P:IMP biosynthetic process"/>
    <property type="evidence" value="ECO:0007669"/>
    <property type="project" value="InterPro"/>
</dbReference>
<dbReference type="PANTHER" id="PTHR43172:SF1">
    <property type="entry name" value="ADENYLOSUCCINATE LYASE"/>
    <property type="match status" value="1"/>
</dbReference>
<evidence type="ECO:0000259" key="5">
    <source>
        <dbReference type="Pfam" id="PF08328"/>
    </source>
</evidence>
<dbReference type="GO" id="GO:0005829">
    <property type="term" value="C:cytosol"/>
    <property type="evidence" value="ECO:0007669"/>
    <property type="project" value="TreeGrafter"/>
</dbReference>